<gene>
    <name evidence="1" type="ORF">CEE60_07230</name>
</gene>
<dbReference type="OrthoDB" id="363206at2"/>
<comment type="caution">
    <text evidence="1">The sequence shown here is derived from an EMBL/GenBank/DDBJ whole genome shotgun (WGS) entry which is preliminary data.</text>
</comment>
<dbReference type="EMBL" id="NIVS01000016">
    <property type="protein sequence ID" value="OWQ54781.1"/>
    <property type="molecule type" value="Genomic_DNA"/>
</dbReference>
<name>A0A2D0AK09_STEMA</name>
<reference evidence="1 2" key="1">
    <citation type="submission" date="2017-06" db="EMBL/GenBank/DDBJ databases">
        <authorList>
            <person name="Kim H.J."/>
            <person name="Triplett B.A."/>
        </authorList>
    </citation>
    <scope>NUCLEOTIDE SEQUENCE [LARGE SCALE GENOMIC DNA]</scope>
    <source>
        <strain evidence="1 2">13146</strain>
    </source>
</reference>
<dbReference type="AlphaFoldDB" id="A0A2D0AK09"/>
<organism evidence="1 2">
    <name type="scientific">Stenotrophomonas maltophilia</name>
    <name type="common">Pseudomonas maltophilia</name>
    <name type="synonym">Xanthomonas maltophilia</name>
    <dbReference type="NCBI Taxonomy" id="40324"/>
    <lineage>
        <taxon>Bacteria</taxon>
        <taxon>Pseudomonadati</taxon>
        <taxon>Pseudomonadota</taxon>
        <taxon>Gammaproteobacteria</taxon>
        <taxon>Lysobacterales</taxon>
        <taxon>Lysobacteraceae</taxon>
        <taxon>Stenotrophomonas</taxon>
        <taxon>Stenotrophomonas maltophilia group</taxon>
    </lineage>
</organism>
<sequence length="152" mass="17483">MALIMQPQWLPEPLREGYGLRHVSPLKRSTFVSGRSMPRRAYTATPTEVEARWLLNDGQAALFEKWFQEGLSDGVAWFACRLRSPLGMDYYKSRFTDIYDGPTLTNSNRWLITAPLEIHMRPLLADGWTEYPEGILQASVIDVAANREWPRP</sequence>
<protein>
    <submittedName>
        <fullName evidence="1">Uncharacterized protein</fullName>
    </submittedName>
</protein>
<proteinExistence type="predicted"/>
<evidence type="ECO:0000313" key="1">
    <source>
        <dbReference type="EMBL" id="OWQ54781.1"/>
    </source>
</evidence>
<accession>A0A2D0AK09</accession>
<evidence type="ECO:0000313" key="2">
    <source>
        <dbReference type="Proteomes" id="UP000198157"/>
    </source>
</evidence>
<dbReference type="Proteomes" id="UP000198157">
    <property type="component" value="Unassembled WGS sequence"/>
</dbReference>